<dbReference type="Proteomes" id="UP000789860">
    <property type="component" value="Unassembled WGS sequence"/>
</dbReference>
<name>A0ACA9PTR2_9GLOM</name>
<keyword evidence="2" id="KW-1185">Reference proteome</keyword>
<sequence>NQKSIESNFVIFEKWLIHFARFANVTLAKEYQKYKIFFKDVTFIYDINKQPDFWCIFCEDEVKPISQDERQIV</sequence>
<gene>
    <name evidence="1" type="ORF">SCALOS_LOCUS11360</name>
</gene>
<feature type="non-terminal residue" evidence="1">
    <location>
        <position position="73"/>
    </location>
</feature>
<evidence type="ECO:0000313" key="1">
    <source>
        <dbReference type="EMBL" id="CAG8723841.1"/>
    </source>
</evidence>
<organism evidence="1 2">
    <name type="scientific">Scutellospora calospora</name>
    <dbReference type="NCBI Taxonomy" id="85575"/>
    <lineage>
        <taxon>Eukaryota</taxon>
        <taxon>Fungi</taxon>
        <taxon>Fungi incertae sedis</taxon>
        <taxon>Mucoromycota</taxon>
        <taxon>Glomeromycotina</taxon>
        <taxon>Glomeromycetes</taxon>
        <taxon>Diversisporales</taxon>
        <taxon>Gigasporaceae</taxon>
        <taxon>Scutellospora</taxon>
    </lineage>
</organism>
<feature type="non-terminal residue" evidence="1">
    <location>
        <position position="1"/>
    </location>
</feature>
<proteinExistence type="predicted"/>
<dbReference type="EMBL" id="CAJVPM010048833">
    <property type="protein sequence ID" value="CAG8723841.1"/>
    <property type="molecule type" value="Genomic_DNA"/>
</dbReference>
<reference evidence="1" key="1">
    <citation type="submission" date="2021-06" db="EMBL/GenBank/DDBJ databases">
        <authorList>
            <person name="Kallberg Y."/>
            <person name="Tangrot J."/>
            <person name="Rosling A."/>
        </authorList>
    </citation>
    <scope>NUCLEOTIDE SEQUENCE</scope>
    <source>
        <strain evidence="1">AU212A</strain>
    </source>
</reference>
<comment type="caution">
    <text evidence="1">The sequence shown here is derived from an EMBL/GenBank/DDBJ whole genome shotgun (WGS) entry which is preliminary data.</text>
</comment>
<evidence type="ECO:0000313" key="2">
    <source>
        <dbReference type="Proteomes" id="UP000789860"/>
    </source>
</evidence>
<accession>A0ACA9PTR2</accession>
<protein>
    <submittedName>
        <fullName evidence="1">8532_t:CDS:1</fullName>
    </submittedName>
</protein>